<dbReference type="OrthoDB" id="5070419at2759"/>
<sequence length="135" mass="14608">MTTFSPYPAYVLGAACFGRGIMAILSPRNEYGHVGLPLESQAASTSPTSSSNSAVSSLMYFKGIRELSYGAAMIALQQQGHQDALTTFAAILSLVRIGDGLVVWFNGGEALRYKALGHWITGVGFVGWVAWRWRF</sequence>
<organism evidence="1 2">
    <name type="scientific">Thelonectria olida</name>
    <dbReference type="NCBI Taxonomy" id="1576542"/>
    <lineage>
        <taxon>Eukaryota</taxon>
        <taxon>Fungi</taxon>
        <taxon>Dikarya</taxon>
        <taxon>Ascomycota</taxon>
        <taxon>Pezizomycotina</taxon>
        <taxon>Sordariomycetes</taxon>
        <taxon>Hypocreomycetidae</taxon>
        <taxon>Hypocreales</taxon>
        <taxon>Nectriaceae</taxon>
        <taxon>Thelonectria</taxon>
    </lineage>
</organism>
<dbReference type="Pfam" id="PF14087">
    <property type="entry name" value="DUF4267"/>
    <property type="match status" value="1"/>
</dbReference>
<evidence type="ECO:0000313" key="2">
    <source>
        <dbReference type="Proteomes" id="UP000777438"/>
    </source>
</evidence>
<accession>A0A9P8W5D8</accession>
<comment type="caution">
    <text evidence="1">The sequence shown here is derived from an EMBL/GenBank/DDBJ whole genome shotgun (WGS) entry which is preliminary data.</text>
</comment>
<protein>
    <submittedName>
        <fullName evidence="1">Uncharacterized protein</fullName>
    </submittedName>
</protein>
<name>A0A9P8W5D8_9HYPO</name>
<evidence type="ECO:0000313" key="1">
    <source>
        <dbReference type="EMBL" id="KAH6888515.1"/>
    </source>
</evidence>
<dbReference type="AlphaFoldDB" id="A0A9P8W5D8"/>
<reference evidence="1 2" key="1">
    <citation type="journal article" date="2021" name="Nat. Commun.">
        <title>Genetic determinants of endophytism in the Arabidopsis root mycobiome.</title>
        <authorList>
            <person name="Mesny F."/>
            <person name="Miyauchi S."/>
            <person name="Thiergart T."/>
            <person name="Pickel B."/>
            <person name="Atanasova L."/>
            <person name="Karlsson M."/>
            <person name="Huettel B."/>
            <person name="Barry K.W."/>
            <person name="Haridas S."/>
            <person name="Chen C."/>
            <person name="Bauer D."/>
            <person name="Andreopoulos W."/>
            <person name="Pangilinan J."/>
            <person name="LaButti K."/>
            <person name="Riley R."/>
            <person name="Lipzen A."/>
            <person name="Clum A."/>
            <person name="Drula E."/>
            <person name="Henrissat B."/>
            <person name="Kohler A."/>
            <person name="Grigoriev I.V."/>
            <person name="Martin F.M."/>
            <person name="Hacquard S."/>
        </authorList>
    </citation>
    <scope>NUCLEOTIDE SEQUENCE [LARGE SCALE GENOMIC DNA]</scope>
    <source>
        <strain evidence="1 2">MPI-CAGE-CH-0241</strain>
    </source>
</reference>
<proteinExistence type="predicted"/>
<dbReference type="InterPro" id="IPR025363">
    <property type="entry name" value="DUF4267"/>
</dbReference>
<gene>
    <name evidence="1" type="ORF">B0T10DRAFT_488313</name>
</gene>
<keyword evidence="2" id="KW-1185">Reference proteome</keyword>
<dbReference type="Proteomes" id="UP000777438">
    <property type="component" value="Unassembled WGS sequence"/>
</dbReference>
<dbReference type="EMBL" id="JAGPYM010000012">
    <property type="protein sequence ID" value="KAH6888515.1"/>
    <property type="molecule type" value="Genomic_DNA"/>
</dbReference>